<keyword evidence="4" id="KW-0472">Membrane</keyword>
<dbReference type="PANTHER" id="PTHR36985">
    <property type="entry name" value="TRANSLOCATION AND ASSEMBLY MODULE SUBUNIT TAMB"/>
    <property type="match status" value="1"/>
</dbReference>
<evidence type="ECO:0000256" key="4">
    <source>
        <dbReference type="ARBA" id="ARBA00023136"/>
    </source>
</evidence>
<accession>A0ABV7FG82</accession>
<feature type="region of interest" description="Disordered" evidence="5">
    <location>
        <begin position="570"/>
        <end position="599"/>
    </location>
</feature>
<evidence type="ECO:0000313" key="8">
    <source>
        <dbReference type="Proteomes" id="UP001595555"/>
    </source>
</evidence>
<dbReference type="Pfam" id="PF04357">
    <property type="entry name" value="TamB"/>
    <property type="match status" value="1"/>
</dbReference>
<reference evidence="8" key="1">
    <citation type="journal article" date="2019" name="Int. J. Syst. Evol. Microbiol.">
        <title>The Global Catalogue of Microorganisms (GCM) 10K type strain sequencing project: providing services to taxonomists for standard genome sequencing and annotation.</title>
        <authorList>
            <consortium name="The Broad Institute Genomics Platform"/>
            <consortium name="The Broad Institute Genome Sequencing Center for Infectious Disease"/>
            <person name="Wu L."/>
            <person name="Ma J."/>
        </authorList>
    </citation>
    <scope>NUCLEOTIDE SEQUENCE [LARGE SCALE GENOMIC DNA]</scope>
    <source>
        <strain evidence="8">KCTC 52237</strain>
    </source>
</reference>
<evidence type="ECO:0000313" key="7">
    <source>
        <dbReference type="EMBL" id="MFC3115638.1"/>
    </source>
</evidence>
<evidence type="ECO:0000256" key="1">
    <source>
        <dbReference type="ARBA" id="ARBA00004167"/>
    </source>
</evidence>
<comment type="caution">
    <text evidence="7">The sequence shown here is derived from an EMBL/GenBank/DDBJ whole genome shotgun (WGS) entry which is preliminary data.</text>
</comment>
<dbReference type="PANTHER" id="PTHR36985:SF1">
    <property type="entry name" value="TRANSLOCATION AND ASSEMBLY MODULE SUBUNIT TAMB"/>
    <property type="match status" value="1"/>
</dbReference>
<keyword evidence="3" id="KW-1133">Transmembrane helix</keyword>
<evidence type="ECO:0000256" key="5">
    <source>
        <dbReference type="SAM" id="MobiDB-lite"/>
    </source>
</evidence>
<comment type="subcellular location">
    <subcellularLocation>
        <location evidence="1">Membrane</location>
        <topology evidence="1">Single-pass membrane protein</topology>
    </subcellularLocation>
</comment>
<organism evidence="7 8">
    <name type="scientific">Cellvibrio fontiphilus</name>
    <dbReference type="NCBI Taxonomy" id="1815559"/>
    <lineage>
        <taxon>Bacteria</taxon>
        <taxon>Pseudomonadati</taxon>
        <taxon>Pseudomonadota</taxon>
        <taxon>Gammaproteobacteria</taxon>
        <taxon>Cellvibrionales</taxon>
        <taxon>Cellvibrionaceae</taxon>
        <taxon>Cellvibrio</taxon>
    </lineage>
</organism>
<gene>
    <name evidence="7" type="ORF">ACFODX_08740</name>
</gene>
<name>A0ABV7FG82_9GAMM</name>
<keyword evidence="2" id="KW-0812">Transmembrane</keyword>
<sequence length="1321" mass="143560">MNKPWRRLRNALLSLIAVLLILLASISALMETQTGSRWLVHRLAGLANISLGTVTGNLREGLDIASLEYRQEGVLVQASQLSFRWRPIDLFYSALMIDSLSAAQLRVQLPPAAQPEPPTAEPFSQWPSLRLPLRIQLAKLELRQIRFQQGEQQLAWDKLSGDLSLGTFNLRYSDLTLIHPDYELRLTGRTALDYPYASSANLHWQWQAPAGADGSAGLLYRGVSQLDGDLTQLALANRIDSPVALNATASGALVNAQRELQLEPALQLHMEWLAQPLPAAWWLAEKRPPITRGLLKAEGNWLAYRASLEGAIQLPDTPALAVNTRVDGSLDAVNIQQLDIRELGERLQSVVALSSSAASSVAATAGDTEEAESSASTEAAAQVLEAQSLNRDASLSLKGRVAWAPALDWQLAVEAKAFNLAGLIDNWPSRLDASFTSRGSLKDDHWQAALEDLVLAGELRGVYAQGSGSVVLDGSNLRSDSLALTVGANQLQLKGELGDSLSLQWNINAPLLQQLDESITGSLISKGELRGDRNHPRIDLSASANKVVLGDYGVEKLELALVPLTAQSQPIVGPQPGSGSGQDSGAAPQLDNSAAASSPVGAGLNPVRLLTDELLQERYQLNLSASRLQLAQQYFSSITMSGSGSVAKHELQATLRSPSLGRADIGLQGDYADYRWQGKLTQLALKLTKVPRWWLTSGQPIRISAEGVLLGEQCLTTRTNLTAAVERDTSIEREQLRAEWQPNQSPQRINPYDWLVNKPAPPASPIERYNLPRLCLAGDWSKSSGARLDAQLDAVPLRQFLSLFKTEVFFAGVMDGNLSLRSPDLTLAGTRASLDITTRNAELRYQYAGGVTDVYPWRDFAVRAQLQKSQLSTSAGMEWTGFGRMDLNSLLDLQQQTINNARLQVNFHNIAPLETLLPFTNDVKGELTADLSAGGSFSAPYLAGDIYLRNGSANLTRLGLDLQAVSLSLNAARDGQLKLMSEAQSGDGRLTLVGDLKGFGSDNWRAQAFVNGTNFRVVSLPQLKANLSPNIKVELDAKAMHLTGDAVIPWARTNIKSLPPSAVQVSDDALIVDEKFLQQQAVSPFEVFSNLNLSLGEDVSFKGFGLSSKLSGRLNLLKEANRPFFTNGYVSVSEGSYKAYGQTLTIERGRLAFQGPYDNPGLDIRATRTIRDSENTKVGLDIDGTLQRPKAKVFASPSKSDSEAMMMLLTGKPIKEASNADASLLLSAMSGLGMDSGGSITSEINRFFGVDQLEVKADDGIDQSQLWVGKYLTPKLLVRYVVGIFDQAFSFGIEYQLTDSFRIEAESGTTKSVDLIYKIER</sequence>
<keyword evidence="8" id="KW-1185">Reference proteome</keyword>
<proteinExistence type="predicted"/>
<dbReference type="Proteomes" id="UP001595555">
    <property type="component" value="Unassembled WGS sequence"/>
</dbReference>
<evidence type="ECO:0000256" key="3">
    <source>
        <dbReference type="ARBA" id="ARBA00022989"/>
    </source>
</evidence>
<evidence type="ECO:0000259" key="6">
    <source>
        <dbReference type="Pfam" id="PF04357"/>
    </source>
</evidence>
<dbReference type="RefSeq" id="WP_378118150.1">
    <property type="nucleotide sequence ID" value="NZ_JBHRTF010000004.1"/>
</dbReference>
<evidence type="ECO:0000256" key="2">
    <source>
        <dbReference type="ARBA" id="ARBA00022692"/>
    </source>
</evidence>
<dbReference type="InterPro" id="IPR007452">
    <property type="entry name" value="TamB_C"/>
</dbReference>
<feature type="domain" description="Translocation and assembly module TamB C-terminal" evidence="6">
    <location>
        <begin position="983"/>
        <end position="1320"/>
    </location>
</feature>
<dbReference type="EMBL" id="JBHRTF010000004">
    <property type="protein sequence ID" value="MFC3115638.1"/>
    <property type="molecule type" value="Genomic_DNA"/>
</dbReference>
<protein>
    <submittedName>
        <fullName evidence="7">Translocation/assembly module TamB domain-containing protein</fullName>
    </submittedName>
</protein>